<dbReference type="GO" id="GO:0005829">
    <property type="term" value="C:cytosol"/>
    <property type="evidence" value="ECO:0007669"/>
    <property type="project" value="TreeGrafter"/>
</dbReference>
<dbReference type="InterPro" id="IPR032466">
    <property type="entry name" value="Metal_Hydrolase"/>
</dbReference>
<keyword evidence="4" id="KW-1185">Reference proteome</keyword>
<name>A0A368Y1A8_9BURK</name>
<proteinExistence type="predicted"/>
<reference evidence="3 4" key="1">
    <citation type="submission" date="2018-07" db="EMBL/GenBank/DDBJ databases">
        <title>Genomic Encyclopedia of Type Strains, Phase IV (KMG-IV): sequencing the most valuable type-strain genomes for metagenomic binning, comparative biology and taxonomic classification.</title>
        <authorList>
            <person name="Goeker M."/>
        </authorList>
    </citation>
    <scope>NUCLEOTIDE SEQUENCE [LARGE SCALE GENOMIC DNA]</scope>
    <source>
        <strain evidence="3 4">DSM 21634</strain>
    </source>
</reference>
<feature type="domain" description="Amidohydrolase-related" evidence="2">
    <location>
        <begin position="40"/>
        <end position="320"/>
    </location>
</feature>
<comment type="caution">
    <text evidence="3">The sequence shown here is derived from an EMBL/GenBank/DDBJ whole genome shotgun (WGS) entry which is preliminary data.</text>
</comment>
<dbReference type="GO" id="GO:0016787">
    <property type="term" value="F:hydrolase activity"/>
    <property type="evidence" value="ECO:0007669"/>
    <property type="project" value="InterPro"/>
</dbReference>
<dbReference type="Proteomes" id="UP000252884">
    <property type="component" value="Unassembled WGS sequence"/>
</dbReference>
<dbReference type="Gene3D" id="3.20.20.140">
    <property type="entry name" value="Metal-dependent hydrolases"/>
    <property type="match status" value="1"/>
</dbReference>
<dbReference type="OrthoDB" id="8673173at2"/>
<gene>
    <name evidence="3" type="ORF">DES41_102373</name>
</gene>
<keyword evidence="1" id="KW-0456">Lyase</keyword>
<protein>
    <submittedName>
        <fullName evidence="3">2,3-dihydroxybenzoate decarboxylase</fullName>
    </submittedName>
</protein>
<dbReference type="AlphaFoldDB" id="A0A368Y1A8"/>
<dbReference type="InterPro" id="IPR006680">
    <property type="entry name" value="Amidohydro-rel"/>
</dbReference>
<evidence type="ECO:0000259" key="2">
    <source>
        <dbReference type="Pfam" id="PF04909"/>
    </source>
</evidence>
<evidence type="ECO:0000313" key="4">
    <source>
        <dbReference type="Proteomes" id="UP000252884"/>
    </source>
</evidence>
<dbReference type="PANTHER" id="PTHR21240:SF30">
    <property type="entry name" value="AMIDOHYDROLASE-RELATED DOMAIN-CONTAINING PROTEIN-RELATED"/>
    <property type="match status" value="1"/>
</dbReference>
<accession>A0A368Y1A8</accession>
<dbReference type="PANTHER" id="PTHR21240">
    <property type="entry name" value="2-AMINO-3-CARBOXYLMUCONATE-6-SEMIALDEHYDE DECARBOXYLASE"/>
    <property type="match status" value="1"/>
</dbReference>
<evidence type="ECO:0000313" key="3">
    <source>
        <dbReference type="EMBL" id="RCW74053.1"/>
    </source>
</evidence>
<dbReference type="EMBL" id="QPJK01000002">
    <property type="protein sequence ID" value="RCW74053.1"/>
    <property type="molecule type" value="Genomic_DNA"/>
</dbReference>
<dbReference type="GO" id="GO:0016831">
    <property type="term" value="F:carboxy-lyase activity"/>
    <property type="evidence" value="ECO:0007669"/>
    <property type="project" value="InterPro"/>
</dbReference>
<dbReference type="SUPFAM" id="SSF51556">
    <property type="entry name" value="Metallo-dependent hydrolases"/>
    <property type="match status" value="1"/>
</dbReference>
<dbReference type="GO" id="GO:0019748">
    <property type="term" value="P:secondary metabolic process"/>
    <property type="evidence" value="ECO:0007669"/>
    <property type="project" value="TreeGrafter"/>
</dbReference>
<evidence type="ECO:0000256" key="1">
    <source>
        <dbReference type="ARBA" id="ARBA00023239"/>
    </source>
</evidence>
<dbReference type="Pfam" id="PF04909">
    <property type="entry name" value="Amidohydro_2"/>
    <property type="match status" value="1"/>
</dbReference>
<sequence length="320" mass="35186">MNATPKIAFEEHFSVPVFSEYAKAFTQHLPADARKDLLTRLADFDDARLDDMAAGNVQYVILSQSAPGMQAEPDAALALRRAAENNDFLAERVARRPDRYGGFAHLAMHQPELAARELERAVTELGFKGALINGHTCGRYYDDPAFDVFWERAEALGAPIYLHPANFSAVPALLADVPVLQGATFGWAMETGGHALRLLFGGVFDRFPGLKVVLGHMGEFLPFMRWRLDSRFAAYPHGITLKKPPSAYFQSNLFITTSGVCSAPSLLGAIGEMGAENVLFSIDYPYESTVDACQFIEQAPLDAATRDLVCHGNARRLFNL</sequence>
<organism evidence="3 4">
    <name type="scientific">Pseudorhodoferax soli</name>
    <dbReference type="NCBI Taxonomy" id="545864"/>
    <lineage>
        <taxon>Bacteria</taxon>
        <taxon>Pseudomonadati</taxon>
        <taxon>Pseudomonadota</taxon>
        <taxon>Betaproteobacteria</taxon>
        <taxon>Burkholderiales</taxon>
        <taxon>Comamonadaceae</taxon>
    </lineage>
</organism>
<dbReference type="InterPro" id="IPR032465">
    <property type="entry name" value="ACMSD"/>
</dbReference>
<dbReference type="RefSeq" id="WP_114467195.1">
    <property type="nucleotide sequence ID" value="NZ_QPJK01000002.1"/>
</dbReference>